<dbReference type="PROSITE" id="PS00674">
    <property type="entry name" value="AAA"/>
    <property type="match status" value="1"/>
</dbReference>
<accession>A0AAJ6QS06</accession>
<dbReference type="InterPro" id="IPR003593">
    <property type="entry name" value="AAA+_ATPase"/>
</dbReference>
<proteinExistence type="inferred from homology"/>
<dbReference type="GeneID" id="100903453"/>
<evidence type="ECO:0000313" key="5">
    <source>
        <dbReference type="Proteomes" id="UP000694867"/>
    </source>
</evidence>
<evidence type="ECO:0000256" key="1">
    <source>
        <dbReference type="ARBA" id="ARBA00022741"/>
    </source>
</evidence>
<evidence type="ECO:0000256" key="3">
    <source>
        <dbReference type="RuleBase" id="RU003651"/>
    </source>
</evidence>
<keyword evidence="2 3" id="KW-0067">ATP-binding</keyword>
<dbReference type="AlphaFoldDB" id="A0AAJ6QS06"/>
<dbReference type="PANTHER" id="PTHR23077:SF27">
    <property type="entry name" value="ATPASE FAMILY GENE 2 PROTEIN HOMOLOG A"/>
    <property type="match status" value="1"/>
</dbReference>
<sequence length="511" mass="56708">MSYDDIGGLRLQKQTLQGLTRIPEEKVRKLLYLGKFPPRRLLLVGPPGTGKSLLVRAAAADLSLEIVEVTTENAVKVLGGDAHETSRLAKKASTSLVLVDNLDAFSSRKDKESQGRLVAFLKRLPEQTLVIATTNKPSNVDEILQALFDREIEITIPSSDERLEILKLSLRDMPHDVTDLELTEVTLSLHGYTGANIETLVREALATSMRDPGEICIRAGHLKQAVKVVRPLEMRDVVLEIPKVNWKDIGGMEDVKKRFRQCVEWPILHKEAFQRFKIKPPSGLLMYGPPGCSKTMIARALATESSLNFLAVNGSELFSKWVGDSEKAVRDLFRRARNVAPAVVFFDEIDAIATKRNTSSGGSGVGDRVLAQLLTEIDGIEGLENVILIAATNRPDMIDEALLRPGRLDCVVYVPLPDTDTRREILRIELSERQAAEDVLIDDLVVKTEGYSGAEIVAVVQEAVMKALEESFEISAIGKRHFLQALDAVRPRISAESIAFYEQFHKAFNKR</sequence>
<dbReference type="InterPro" id="IPR003959">
    <property type="entry name" value="ATPase_AAA_core"/>
</dbReference>
<evidence type="ECO:0000313" key="6">
    <source>
        <dbReference type="RefSeq" id="XP_003741894.1"/>
    </source>
</evidence>
<keyword evidence="1 3" id="KW-0547">Nucleotide-binding</keyword>
<evidence type="ECO:0000259" key="4">
    <source>
        <dbReference type="SMART" id="SM00382"/>
    </source>
</evidence>
<dbReference type="Gene3D" id="1.10.8.60">
    <property type="match status" value="2"/>
</dbReference>
<dbReference type="PANTHER" id="PTHR23077">
    <property type="entry name" value="AAA-FAMILY ATPASE"/>
    <property type="match status" value="1"/>
</dbReference>
<dbReference type="InterPro" id="IPR041569">
    <property type="entry name" value="AAA_lid_3"/>
</dbReference>
<organism evidence="5 6">
    <name type="scientific">Galendromus occidentalis</name>
    <name type="common">western predatory mite</name>
    <dbReference type="NCBI Taxonomy" id="34638"/>
    <lineage>
        <taxon>Eukaryota</taxon>
        <taxon>Metazoa</taxon>
        <taxon>Ecdysozoa</taxon>
        <taxon>Arthropoda</taxon>
        <taxon>Chelicerata</taxon>
        <taxon>Arachnida</taxon>
        <taxon>Acari</taxon>
        <taxon>Parasitiformes</taxon>
        <taxon>Mesostigmata</taxon>
        <taxon>Gamasina</taxon>
        <taxon>Phytoseioidea</taxon>
        <taxon>Phytoseiidae</taxon>
        <taxon>Typhlodrominae</taxon>
        <taxon>Galendromus</taxon>
    </lineage>
</organism>
<dbReference type="GO" id="GO:0016887">
    <property type="term" value="F:ATP hydrolysis activity"/>
    <property type="evidence" value="ECO:0007669"/>
    <property type="project" value="InterPro"/>
</dbReference>
<dbReference type="GO" id="GO:0005737">
    <property type="term" value="C:cytoplasm"/>
    <property type="evidence" value="ECO:0007669"/>
    <property type="project" value="TreeGrafter"/>
</dbReference>
<dbReference type="InterPro" id="IPR003960">
    <property type="entry name" value="ATPase_AAA_CS"/>
</dbReference>
<protein>
    <submittedName>
        <fullName evidence="6">ATPase family protein 2 homolog</fullName>
    </submittedName>
</protein>
<evidence type="ECO:0000256" key="2">
    <source>
        <dbReference type="ARBA" id="ARBA00022840"/>
    </source>
</evidence>
<dbReference type="CDD" id="cd19511">
    <property type="entry name" value="RecA-like_CDC48_r2-like"/>
    <property type="match status" value="1"/>
</dbReference>
<reference evidence="6" key="1">
    <citation type="submission" date="2025-08" db="UniProtKB">
        <authorList>
            <consortium name="RefSeq"/>
        </authorList>
    </citation>
    <scope>IDENTIFICATION</scope>
</reference>
<keyword evidence="5" id="KW-1185">Reference proteome</keyword>
<dbReference type="SMART" id="SM00382">
    <property type="entry name" value="AAA"/>
    <property type="match status" value="2"/>
</dbReference>
<dbReference type="KEGG" id="goe:100903453"/>
<dbReference type="FunFam" id="3.40.50.300:FF:000661">
    <property type="entry name" value="calmodulin-interacting protein 111 isoform X1"/>
    <property type="match status" value="1"/>
</dbReference>
<dbReference type="Pfam" id="PF17862">
    <property type="entry name" value="AAA_lid_3"/>
    <property type="match status" value="1"/>
</dbReference>
<dbReference type="Proteomes" id="UP000694867">
    <property type="component" value="Unplaced"/>
</dbReference>
<dbReference type="SUPFAM" id="SSF52540">
    <property type="entry name" value="P-loop containing nucleoside triphosphate hydrolases"/>
    <property type="match status" value="2"/>
</dbReference>
<dbReference type="Pfam" id="PF00004">
    <property type="entry name" value="AAA"/>
    <property type="match status" value="2"/>
</dbReference>
<dbReference type="InterPro" id="IPR050168">
    <property type="entry name" value="AAA_ATPase_domain"/>
</dbReference>
<dbReference type="InterPro" id="IPR027417">
    <property type="entry name" value="P-loop_NTPase"/>
</dbReference>
<name>A0AAJ6QS06_9ACAR</name>
<dbReference type="Gene3D" id="3.40.50.300">
    <property type="entry name" value="P-loop containing nucleotide triphosphate hydrolases"/>
    <property type="match status" value="2"/>
</dbReference>
<feature type="domain" description="AAA+ ATPase" evidence="4">
    <location>
        <begin position="37"/>
        <end position="158"/>
    </location>
</feature>
<comment type="similarity">
    <text evidence="3">Belongs to the AAA ATPase family.</text>
</comment>
<gene>
    <name evidence="6" type="primary">LOC100903453</name>
</gene>
<feature type="domain" description="AAA+ ATPase" evidence="4">
    <location>
        <begin position="280"/>
        <end position="418"/>
    </location>
</feature>
<dbReference type="GO" id="GO:0005524">
    <property type="term" value="F:ATP binding"/>
    <property type="evidence" value="ECO:0007669"/>
    <property type="project" value="UniProtKB-KW"/>
</dbReference>
<dbReference type="RefSeq" id="XP_003741894.1">
    <property type="nucleotide sequence ID" value="XM_003741846.2"/>
</dbReference>